<dbReference type="AlphaFoldDB" id="A0A444XSD8"/>
<proteinExistence type="predicted"/>
<organism evidence="2 3">
    <name type="scientific">Arachis hypogaea</name>
    <name type="common">Peanut</name>
    <dbReference type="NCBI Taxonomy" id="3818"/>
    <lineage>
        <taxon>Eukaryota</taxon>
        <taxon>Viridiplantae</taxon>
        <taxon>Streptophyta</taxon>
        <taxon>Embryophyta</taxon>
        <taxon>Tracheophyta</taxon>
        <taxon>Spermatophyta</taxon>
        <taxon>Magnoliopsida</taxon>
        <taxon>eudicotyledons</taxon>
        <taxon>Gunneridae</taxon>
        <taxon>Pentapetalae</taxon>
        <taxon>rosids</taxon>
        <taxon>fabids</taxon>
        <taxon>Fabales</taxon>
        <taxon>Fabaceae</taxon>
        <taxon>Papilionoideae</taxon>
        <taxon>50 kb inversion clade</taxon>
        <taxon>dalbergioids sensu lato</taxon>
        <taxon>Dalbergieae</taxon>
        <taxon>Pterocarpus clade</taxon>
        <taxon>Arachis</taxon>
    </lineage>
</organism>
<evidence type="ECO:0000313" key="2">
    <source>
        <dbReference type="EMBL" id="RYQ92406.1"/>
    </source>
</evidence>
<name>A0A444XSD8_ARAHY</name>
<keyword evidence="3" id="KW-1185">Reference proteome</keyword>
<sequence>MKLTWFQNTNCGELEQDATEERLMRYTRGCIMQLIEGILFPDASDSRVHIRWLLLLEDLERCGQSPSMAVLPDVSGHGAWPTQFGRLLGGWHELWDARVHHHLPIHHHIDLRSSLSYMTWYLQWAHMELFGLGDQHLVAAEVVPEDLPMHHPLAPDLHQPDDGHLLEMRPAARGGRGRGGGEPGEEVGAVLGTNFN</sequence>
<dbReference type="EMBL" id="SDMP01000019">
    <property type="protein sequence ID" value="RYQ92406.1"/>
    <property type="molecule type" value="Genomic_DNA"/>
</dbReference>
<accession>A0A444XSD8</accession>
<comment type="caution">
    <text evidence="2">The sequence shown here is derived from an EMBL/GenBank/DDBJ whole genome shotgun (WGS) entry which is preliminary data.</text>
</comment>
<gene>
    <name evidence="2" type="ORF">Ahy_B09g098628</name>
</gene>
<feature type="region of interest" description="Disordered" evidence="1">
    <location>
        <begin position="167"/>
        <end position="196"/>
    </location>
</feature>
<evidence type="ECO:0000313" key="3">
    <source>
        <dbReference type="Proteomes" id="UP000289738"/>
    </source>
</evidence>
<reference evidence="2 3" key="1">
    <citation type="submission" date="2019-01" db="EMBL/GenBank/DDBJ databases">
        <title>Sequencing of cultivated peanut Arachis hypogaea provides insights into genome evolution and oil improvement.</title>
        <authorList>
            <person name="Chen X."/>
        </authorList>
    </citation>
    <scope>NUCLEOTIDE SEQUENCE [LARGE SCALE GENOMIC DNA]</scope>
    <source>
        <strain evidence="3">cv. Fuhuasheng</strain>
        <tissue evidence="2">Leaves</tissue>
    </source>
</reference>
<evidence type="ECO:0000256" key="1">
    <source>
        <dbReference type="SAM" id="MobiDB-lite"/>
    </source>
</evidence>
<dbReference type="Proteomes" id="UP000289738">
    <property type="component" value="Chromosome B09"/>
</dbReference>
<evidence type="ECO:0008006" key="4">
    <source>
        <dbReference type="Google" id="ProtNLM"/>
    </source>
</evidence>
<protein>
    <recommendedName>
        <fullName evidence="4">Aminotransferase-like plant mobile domain-containing protein</fullName>
    </recommendedName>
</protein>